<proteinExistence type="predicted"/>
<dbReference type="AlphaFoldDB" id="A0AAD5RTP1"/>
<protein>
    <submittedName>
        <fullName evidence="1">Uncharacterized protein</fullName>
    </submittedName>
</protein>
<evidence type="ECO:0000313" key="2">
    <source>
        <dbReference type="Proteomes" id="UP001201980"/>
    </source>
</evidence>
<accession>A0AAD5RTP1</accession>
<comment type="caution">
    <text evidence="1">The sequence shown here is derived from an EMBL/GenBank/DDBJ whole genome shotgun (WGS) entry which is preliminary data.</text>
</comment>
<dbReference type="EMBL" id="JAKWBI020000083">
    <property type="protein sequence ID" value="KAJ2903375.1"/>
    <property type="molecule type" value="Genomic_DNA"/>
</dbReference>
<gene>
    <name evidence="1" type="ORF">MKZ38_010040</name>
</gene>
<dbReference type="Proteomes" id="UP001201980">
    <property type="component" value="Unassembled WGS sequence"/>
</dbReference>
<keyword evidence="2" id="KW-1185">Reference proteome</keyword>
<organism evidence="1 2">
    <name type="scientific">Zalerion maritima</name>
    <dbReference type="NCBI Taxonomy" id="339359"/>
    <lineage>
        <taxon>Eukaryota</taxon>
        <taxon>Fungi</taxon>
        <taxon>Dikarya</taxon>
        <taxon>Ascomycota</taxon>
        <taxon>Pezizomycotina</taxon>
        <taxon>Sordariomycetes</taxon>
        <taxon>Lulworthiomycetidae</taxon>
        <taxon>Lulworthiales</taxon>
        <taxon>Lulworthiaceae</taxon>
        <taxon>Zalerion</taxon>
    </lineage>
</organism>
<evidence type="ECO:0000313" key="1">
    <source>
        <dbReference type="EMBL" id="KAJ2903375.1"/>
    </source>
</evidence>
<name>A0AAD5RTP1_9PEZI</name>
<sequence>MARSLVTNQIVTAPGGSEGRHEKESALLAIATVNAASPSRHEGHALLTDLQRLPLPITASLAEVNHVLSAAFVPDVIHGSRFVGVTSGAPFHRPSSSLQRRTLRSAKTVACHQRRDQGRRKTLRRAIVVGPGG</sequence>
<reference evidence="1" key="1">
    <citation type="submission" date="2022-07" db="EMBL/GenBank/DDBJ databases">
        <title>Draft genome sequence of Zalerion maritima ATCC 34329, a (micro)plastics degrading marine fungus.</title>
        <authorList>
            <person name="Paco A."/>
            <person name="Goncalves M.F.M."/>
            <person name="Rocha-Santos T.A.P."/>
            <person name="Alves A."/>
        </authorList>
    </citation>
    <scope>NUCLEOTIDE SEQUENCE</scope>
    <source>
        <strain evidence="1">ATCC 34329</strain>
    </source>
</reference>